<sequence length="170" mass="19825">MSDDKLVIPTSRYCLVDAGLPHTSTLMTPYRGVRYHLKEYYTRAPENSKELFNLRHASLRNAIERAFDVLKKRFPIIRSTTKPFYYCETQSDIFLACCILHNFLLDEDRDKDLEDEVLHEVLNGPEEEERHSTTGIREGSTEATQLRNSIANGMWTNYLMLKDDEIDMSK</sequence>
<dbReference type="EMBL" id="CM042042">
    <property type="protein sequence ID" value="KAI3704185.1"/>
    <property type="molecule type" value="Genomic_DNA"/>
</dbReference>
<organism evidence="1 2">
    <name type="scientific">Smallanthus sonchifolius</name>
    <dbReference type="NCBI Taxonomy" id="185202"/>
    <lineage>
        <taxon>Eukaryota</taxon>
        <taxon>Viridiplantae</taxon>
        <taxon>Streptophyta</taxon>
        <taxon>Embryophyta</taxon>
        <taxon>Tracheophyta</taxon>
        <taxon>Spermatophyta</taxon>
        <taxon>Magnoliopsida</taxon>
        <taxon>eudicotyledons</taxon>
        <taxon>Gunneridae</taxon>
        <taxon>Pentapetalae</taxon>
        <taxon>asterids</taxon>
        <taxon>campanulids</taxon>
        <taxon>Asterales</taxon>
        <taxon>Asteraceae</taxon>
        <taxon>Asteroideae</taxon>
        <taxon>Heliantheae alliance</taxon>
        <taxon>Millerieae</taxon>
        <taxon>Smallanthus</taxon>
    </lineage>
</organism>
<proteinExistence type="predicted"/>
<keyword evidence="2" id="KW-1185">Reference proteome</keyword>
<dbReference type="Proteomes" id="UP001056120">
    <property type="component" value="Linkage Group LG25"/>
</dbReference>
<reference evidence="2" key="1">
    <citation type="journal article" date="2022" name="Mol. Ecol. Resour.">
        <title>The genomes of chicory, endive, great burdock and yacon provide insights into Asteraceae palaeo-polyploidization history and plant inulin production.</title>
        <authorList>
            <person name="Fan W."/>
            <person name="Wang S."/>
            <person name="Wang H."/>
            <person name="Wang A."/>
            <person name="Jiang F."/>
            <person name="Liu H."/>
            <person name="Zhao H."/>
            <person name="Xu D."/>
            <person name="Zhang Y."/>
        </authorList>
    </citation>
    <scope>NUCLEOTIDE SEQUENCE [LARGE SCALE GENOMIC DNA]</scope>
    <source>
        <strain evidence="2">cv. Yunnan</strain>
    </source>
</reference>
<reference evidence="1 2" key="2">
    <citation type="journal article" date="2022" name="Mol. Ecol. Resour.">
        <title>The genomes of chicory, endive, great burdock and yacon provide insights into Asteraceae paleo-polyploidization history and plant inulin production.</title>
        <authorList>
            <person name="Fan W."/>
            <person name="Wang S."/>
            <person name="Wang H."/>
            <person name="Wang A."/>
            <person name="Jiang F."/>
            <person name="Liu H."/>
            <person name="Zhao H."/>
            <person name="Xu D."/>
            <person name="Zhang Y."/>
        </authorList>
    </citation>
    <scope>NUCLEOTIDE SEQUENCE [LARGE SCALE GENOMIC DNA]</scope>
    <source>
        <strain evidence="2">cv. Yunnan</strain>
        <tissue evidence="1">Leaves</tissue>
    </source>
</reference>
<evidence type="ECO:0000313" key="2">
    <source>
        <dbReference type="Proteomes" id="UP001056120"/>
    </source>
</evidence>
<protein>
    <submittedName>
        <fullName evidence="1">Uncharacterized protein</fullName>
    </submittedName>
</protein>
<accession>A0ACB9A6Z7</accession>
<evidence type="ECO:0000313" key="1">
    <source>
        <dbReference type="EMBL" id="KAI3704185.1"/>
    </source>
</evidence>
<comment type="caution">
    <text evidence="1">The sequence shown here is derived from an EMBL/GenBank/DDBJ whole genome shotgun (WGS) entry which is preliminary data.</text>
</comment>
<name>A0ACB9A6Z7_9ASTR</name>
<gene>
    <name evidence="1" type="ORF">L1987_74400</name>
</gene>